<proteinExistence type="inferred from homology"/>
<dbReference type="PIRSF" id="PIRSF000148">
    <property type="entry name" value="ASA_dh"/>
    <property type="match status" value="1"/>
</dbReference>
<dbReference type="PANTHER" id="PTHR46278">
    <property type="entry name" value="DEHYDROGENASE, PUTATIVE-RELATED"/>
    <property type="match status" value="1"/>
</dbReference>
<comment type="pathway">
    <text evidence="2 15">Amino-acid biosynthesis; L-lysine biosynthesis via DAP pathway; (S)-tetrahydrodipicolinate from L-aspartate: step 2/4.</text>
</comment>
<evidence type="ECO:0000256" key="1">
    <source>
        <dbReference type="ARBA" id="ARBA00005021"/>
    </source>
</evidence>
<dbReference type="GO" id="GO:0004073">
    <property type="term" value="F:aspartate-semialdehyde dehydrogenase activity"/>
    <property type="evidence" value="ECO:0007669"/>
    <property type="project" value="UniProtKB-UniRule"/>
</dbReference>
<evidence type="ECO:0000256" key="15">
    <source>
        <dbReference type="HAMAP-Rule" id="MF_02121"/>
    </source>
</evidence>
<dbReference type="GO" id="GO:0050661">
    <property type="term" value="F:NADP binding"/>
    <property type="evidence" value="ECO:0007669"/>
    <property type="project" value="UniProtKB-UniRule"/>
</dbReference>
<feature type="binding site" evidence="15">
    <location>
        <begin position="37"/>
        <end position="38"/>
    </location>
    <ligand>
        <name>NADP(+)</name>
        <dbReference type="ChEBI" id="CHEBI:58349"/>
    </ligand>
</feature>
<dbReference type="SUPFAM" id="SSF51735">
    <property type="entry name" value="NAD(P)-binding Rossmann-fold domains"/>
    <property type="match status" value="1"/>
</dbReference>
<comment type="function">
    <text evidence="15">Catalyzes the NADPH-dependent formation of L-aspartate-semialdehyde (L-ASA) by the reductive dephosphorylation of L-aspartyl-4-phosphate.</text>
</comment>
<gene>
    <name evidence="15" type="primary">asd</name>
    <name evidence="18" type="ORF">AsAng_0055140</name>
</gene>
<dbReference type="Proteomes" id="UP001060919">
    <property type="component" value="Chromosome"/>
</dbReference>
<evidence type="ECO:0000256" key="13">
    <source>
        <dbReference type="ARBA" id="ARBA00023167"/>
    </source>
</evidence>
<dbReference type="GO" id="GO:0051287">
    <property type="term" value="F:NAD binding"/>
    <property type="evidence" value="ECO:0007669"/>
    <property type="project" value="InterPro"/>
</dbReference>
<dbReference type="RefSeq" id="WP_264789943.1">
    <property type="nucleotide sequence ID" value="NZ_AP026867.1"/>
</dbReference>
<comment type="subunit">
    <text evidence="5 15">Homodimer.</text>
</comment>
<feature type="domain" description="Semialdehyde dehydrogenase NAD-binding" evidence="17">
    <location>
        <begin position="2"/>
        <end position="117"/>
    </location>
</feature>
<reference evidence="18" key="1">
    <citation type="submission" date="2022-09" db="EMBL/GenBank/DDBJ databases">
        <title>Aureispira anguillicida sp. nov., isolated from Leptocephalus of Japanese eel Anguilla japonica.</title>
        <authorList>
            <person name="Yuasa K."/>
            <person name="Mekata T."/>
            <person name="Ikunari K."/>
        </authorList>
    </citation>
    <scope>NUCLEOTIDE SEQUENCE</scope>
    <source>
        <strain evidence="18">EL160426</strain>
    </source>
</reference>
<evidence type="ECO:0000259" key="17">
    <source>
        <dbReference type="SMART" id="SM00859"/>
    </source>
</evidence>
<feature type="binding site" evidence="15">
    <location>
        <begin position="9"/>
        <end position="12"/>
    </location>
    <ligand>
        <name>NADP(+)</name>
        <dbReference type="ChEBI" id="CHEBI:58349"/>
    </ligand>
</feature>
<dbReference type="KEGG" id="aup:AsAng_0055140"/>
<evidence type="ECO:0000256" key="7">
    <source>
        <dbReference type="ARBA" id="ARBA00022605"/>
    </source>
</evidence>
<evidence type="ECO:0000256" key="11">
    <source>
        <dbReference type="ARBA" id="ARBA00023002"/>
    </source>
</evidence>
<evidence type="ECO:0000256" key="6">
    <source>
        <dbReference type="ARBA" id="ARBA00013120"/>
    </source>
</evidence>
<feature type="binding site" evidence="15">
    <location>
        <position position="97"/>
    </location>
    <ligand>
        <name>phosphate</name>
        <dbReference type="ChEBI" id="CHEBI:43474"/>
    </ligand>
</feature>
<keyword evidence="19" id="KW-1185">Reference proteome</keyword>
<evidence type="ECO:0000256" key="16">
    <source>
        <dbReference type="PIRSR" id="PIRSR000148-1"/>
    </source>
</evidence>
<dbReference type="CDD" id="cd02316">
    <property type="entry name" value="VcASADH2_like_N"/>
    <property type="match status" value="1"/>
</dbReference>
<dbReference type="SMART" id="SM00859">
    <property type="entry name" value="Semialdhyde_dh"/>
    <property type="match status" value="1"/>
</dbReference>
<evidence type="ECO:0000256" key="5">
    <source>
        <dbReference type="ARBA" id="ARBA00011738"/>
    </source>
</evidence>
<evidence type="ECO:0000256" key="3">
    <source>
        <dbReference type="ARBA" id="ARBA00005097"/>
    </source>
</evidence>
<keyword evidence="7 15" id="KW-0028">Amino-acid biosynthesis</keyword>
<evidence type="ECO:0000256" key="10">
    <source>
        <dbReference type="ARBA" id="ARBA00022915"/>
    </source>
</evidence>
<dbReference type="InterPro" id="IPR005986">
    <property type="entry name" value="Asp_semialdehyde_DH_beta"/>
</dbReference>
<comment type="pathway">
    <text evidence="3 15">Amino-acid biosynthesis; L-threonine biosynthesis; L-threonine from L-aspartate: step 2/5.</text>
</comment>
<dbReference type="HAMAP" id="MF_02121">
    <property type="entry name" value="ASADH"/>
    <property type="match status" value="1"/>
</dbReference>
<dbReference type="EC" id="1.2.1.11" evidence="6 15"/>
<dbReference type="PANTHER" id="PTHR46278:SF2">
    <property type="entry name" value="ASPARTATE-SEMIALDEHYDE DEHYDROGENASE"/>
    <property type="match status" value="1"/>
</dbReference>
<dbReference type="Gene3D" id="3.40.50.720">
    <property type="entry name" value="NAD(P)-binding Rossmann-like Domain"/>
    <property type="match status" value="1"/>
</dbReference>
<feature type="binding site" evidence="15">
    <location>
        <position position="228"/>
    </location>
    <ligand>
        <name>substrate</name>
    </ligand>
</feature>
<dbReference type="EMBL" id="AP026867">
    <property type="protein sequence ID" value="BDS14732.1"/>
    <property type="molecule type" value="Genomic_DNA"/>
</dbReference>
<evidence type="ECO:0000256" key="8">
    <source>
        <dbReference type="ARBA" id="ARBA00022697"/>
    </source>
</evidence>
<comment type="caution">
    <text evidence="15">Lacks conserved residue(s) required for the propagation of feature annotation.</text>
</comment>
<keyword evidence="13 15" id="KW-0486">Methionine biosynthesis</keyword>
<evidence type="ECO:0000256" key="14">
    <source>
        <dbReference type="ARBA" id="ARBA00047891"/>
    </source>
</evidence>
<dbReference type="GO" id="GO:0046983">
    <property type="term" value="F:protein dimerization activity"/>
    <property type="evidence" value="ECO:0007669"/>
    <property type="project" value="InterPro"/>
</dbReference>
<sequence>MKVAVVGVTGMVGQVMCKVLEERNFPITEFLPVASERSVGQEITFKGKQHKVISIKDAIEQAPNLAIFSAGGSIAKQFAPLFAAVGTTVVDNSSAFRMDEDKPLIVPEVNLHCLKESDKIIANPNCSTIQLVVALKPLHDAYGVDRLVISTYQSMTGTGVQAVQQYKEEMETGHATNPAYPHPIFQNCLPHCDVFFDNGYTREELKLVHETRKILENNNLRITATAVRVPVQGGHSESVNVSFLKDFEITELKTILEDTEGIIVLDDPTNNTYPMPLNAHHKDDVFVGRIRRDESNEKTLNMWVVADNLRKGAATNAIQIAEYLLQKGWLTNEIKTALVD</sequence>
<keyword evidence="10 15" id="KW-0220">Diaminopimelate biosynthesis</keyword>
<dbReference type="Pfam" id="PF01118">
    <property type="entry name" value="Semialdhyde_dh"/>
    <property type="match status" value="1"/>
</dbReference>
<dbReference type="NCBIfam" id="TIGR01296">
    <property type="entry name" value="asd_B"/>
    <property type="match status" value="1"/>
</dbReference>
<keyword evidence="11 15" id="KW-0560">Oxidoreductase</keyword>
<comment type="pathway">
    <text evidence="1 15">Amino-acid biosynthesis; L-methionine biosynthesis via de novo pathway; L-homoserine from L-aspartate: step 2/3.</text>
</comment>
<protein>
    <recommendedName>
        <fullName evidence="6 15">Aspartate-semialdehyde dehydrogenase</fullName>
        <shortName evidence="15">ASA dehydrogenase</shortName>
        <shortName evidence="15">ASADH</shortName>
        <ecNumber evidence="6 15">1.2.1.11</ecNumber>
    </recommendedName>
    <alternativeName>
        <fullName evidence="15">Aspartate-beta-semialdehyde dehydrogenase</fullName>
    </alternativeName>
</protein>
<dbReference type="GO" id="GO:0009089">
    <property type="term" value="P:lysine biosynthetic process via diaminopimelate"/>
    <property type="evidence" value="ECO:0007669"/>
    <property type="project" value="UniProtKB-UniRule"/>
</dbReference>
<accession>A0A915YK61</accession>
<evidence type="ECO:0000256" key="12">
    <source>
        <dbReference type="ARBA" id="ARBA00023154"/>
    </source>
</evidence>
<organism evidence="18 19">
    <name type="scientific">Aureispira anguillae</name>
    <dbReference type="NCBI Taxonomy" id="2864201"/>
    <lineage>
        <taxon>Bacteria</taxon>
        <taxon>Pseudomonadati</taxon>
        <taxon>Bacteroidota</taxon>
        <taxon>Saprospiria</taxon>
        <taxon>Saprospirales</taxon>
        <taxon>Saprospiraceae</taxon>
        <taxon>Aureispira</taxon>
    </lineage>
</organism>
<keyword evidence="8 15" id="KW-0791">Threonine biosynthesis</keyword>
<dbReference type="NCBIfam" id="NF011456">
    <property type="entry name" value="PRK14874.1"/>
    <property type="match status" value="1"/>
</dbReference>
<feature type="binding site" evidence="15">
    <location>
        <position position="308"/>
    </location>
    <ligand>
        <name>NADP(+)</name>
        <dbReference type="ChEBI" id="CHEBI:58349"/>
    </ligand>
</feature>
<dbReference type="GO" id="GO:0071266">
    <property type="term" value="P:'de novo' L-methionine biosynthetic process"/>
    <property type="evidence" value="ECO:0007669"/>
    <property type="project" value="UniProtKB-UniRule"/>
</dbReference>
<dbReference type="Pfam" id="PF02774">
    <property type="entry name" value="Semialdhyde_dhC"/>
    <property type="match status" value="1"/>
</dbReference>
<dbReference type="Gene3D" id="3.30.360.10">
    <property type="entry name" value="Dihydrodipicolinate Reductase, domain 2"/>
    <property type="match status" value="1"/>
</dbReference>
<evidence type="ECO:0000256" key="9">
    <source>
        <dbReference type="ARBA" id="ARBA00022857"/>
    </source>
</evidence>
<dbReference type="InterPro" id="IPR012080">
    <property type="entry name" value="Asp_semialdehyde_DH"/>
</dbReference>
<dbReference type="InterPro" id="IPR012280">
    <property type="entry name" value="Semialdhyde_DH_dimer_dom"/>
</dbReference>
<dbReference type="SUPFAM" id="SSF55347">
    <property type="entry name" value="Glyceraldehyde-3-phosphate dehydrogenase-like, C-terminal domain"/>
    <property type="match status" value="1"/>
</dbReference>
<dbReference type="CDD" id="cd18131">
    <property type="entry name" value="ASADH_C_bac_euk_like"/>
    <property type="match status" value="1"/>
</dbReference>
<dbReference type="GO" id="GO:0009088">
    <property type="term" value="P:threonine biosynthetic process"/>
    <property type="evidence" value="ECO:0007669"/>
    <property type="project" value="UniProtKB-UniRule"/>
</dbReference>
<comment type="similarity">
    <text evidence="4 15">Belongs to the aspartate-semialdehyde dehydrogenase family.</text>
</comment>
<feature type="active site" description="Proton acceptor" evidence="15 16">
    <location>
        <position position="235"/>
    </location>
</feature>
<feature type="binding site" evidence="15">
    <location>
        <position position="153"/>
    </location>
    <ligand>
        <name>substrate</name>
    </ligand>
</feature>
<comment type="catalytic activity">
    <reaction evidence="14 15">
        <text>L-aspartate 4-semialdehyde + phosphate + NADP(+) = 4-phospho-L-aspartate + NADPH + H(+)</text>
        <dbReference type="Rhea" id="RHEA:24284"/>
        <dbReference type="ChEBI" id="CHEBI:15378"/>
        <dbReference type="ChEBI" id="CHEBI:43474"/>
        <dbReference type="ChEBI" id="CHEBI:57535"/>
        <dbReference type="ChEBI" id="CHEBI:57783"/>
        <dbReference type="ChEBI" id="CHEBI:58349"/>
        <dbReference type="ChEBI" id="CHEBI:537519"/>
        <dbReference type="EC" id="1.2.1.11"/>
    </reaction>
</comment>
<dbReference type="AlphaFoldDB" id="A0A915YK61"/>
<dbReference type="InterPro" id="IPR036291">
    <property type="entry name" value="NAD(P)-bd_dom_sf"/>
</dbReference>
<keyword evidence="9 15" id="KW-0521">NADP</keyword>
<name>A0A915YK61_9BACT</name>
<evidence type="ECO:0000256" key="4">
    <source>
        <dbReference type="ARBA" id="ARBA00010584"/>
    </source>
</evidence>
<dbReference type="GO" id="GO:0019877">
    <property type="term" value="P:diaminopimelate biosynthetic process"/>
    <property type="evidence" value="ECO:0007669"/>
    <property type="project" value="UniProtKB-UniRule"/>
</dbReference>
<evidence type="ECO:0000313" key="18">
    <source>
        <dbReference type="EMBL" id="BDS14732.1"/>
    </source>
</evidence>
<keyword evidence="12 15" id="KW-0457">Lysine biosynthesis</keyword>
<feature type="active site" description="Acyl-thioester intermediate" evidence="15 16">
    <location>
        <position position="126"/>
    </location>
</feature>
<dbReference type="InterPro" id="IPR000534">
    <property type="entry name" value="Semialdehyde_DH_NAD-bd"/>
</dbReference>
<evidence type="ECO:0000313" key="19">
    <source>
        <dbReference type="Proteomes" id="UP001060919"/>
    </source>
</evidence>
<evidence type="ECO:0000256" key="2">
    <source>
        <dbReference type="ARBA" id="ARBA00005076"/>
    </source>
</evidence>
<dbReference type="GO" id="GO:0009097">
    <property type="term" value="P:isoleucine biosynthetic process"/>
    <property type="evidence" value="ECO:0007669"/>
    <property type="project" value="UniProtKB-UniRule"/>
</dbReference>